<dbReference type="GeneID" id="70190711"/>
<name>A0A9P8XYJ9_9PEZI</name>
<accession>A0A9P8XYJ9</accession>
<organism evidence="2 3">
    <name type="scientific">Microdochium trichocladiopsis</name>
    <dbReference type="NCBI Taxonomy" id="1682393"/>
    <lineage>
        <taxon>Eukaryota</taxon>
        <taxon>Fungi</taxon>
        <taxon>Dikarya</taxon>
        <taxon>Ascomycota</taxon>
        <taxon>Pezizomycotina</taxon>
        <taxon>Sordariomycetes</taxon>
        <taxon>Xylariomycetidae</taxon>
        <taxon>Xylariales</taxon>
        <taxon>Microdochiaceae</taxon>
        <taxon>Microdochium</taxon>
    </lineage>
</organism>
<proteinExistence type="predicted"/>
<dbReference type="OrthoDB" id="3513892at2759"/>
<sequence>MTDLSLFHSFPKLPFELRRQIYLLATPQRVVHVQERFDPFPSYEAARQDFHTHCEALCTQTQEEQPRQPQGTAARRSLRADTLHPSLAYHGATYPWKVPRKPGEPEPVPLERLQRMLDRDGCPPKLLWQTHRRSQLFSRAPIPAFLHVCAESRQVLIESGYELAFGTRATCSDKYTAALWAIVDRLDPGHFITSAEEGDGPTWAEYQVLFNAREHGGLTWFNFAADTLYVGDCEDDYVTERELPLLYGDREIPWNLSVFLPQDLTRARRLALGDSSRFVNHAGEAWAKTRKLCNLLRLFPSLDEVLLAEWALMGSREQGHGPSMDQVSQDRRSRASEPWFYLPMCDVDIFSRLTLKYDERQYEHIALGRGALACQTSLRKKRRPAFAASVAAAAAPAATHTAGSFSFFGDNTSVELLVSRITGPGREGPTLASPSHLGGMCLWYETDIADGLQRNSTQDTAAIMPRAGGSKTPKTCPRVTLAHIGTEAMLETLQDERAAVWADPNPGRRHERNSELPYGLQSLTPGAWNEERGWTAELVEAPRREQVVFSVVERGLKRDKVDVKTVPKVFKATQFLGG</sequence>
<dbReference type="InterPro" id="IPR045518">
    <property type="entry name" value="2EXR"/>
</dbReference>
<dbReference type="RefSeq" id="XP_046008468.1">
    <property type="nucleotide sequence ID" value="XM_046161165.1"/>
</dbReference>
<dbReference type="Proteomes" id="UP000756346">
    <property type="component" value="Unassembled WGS sequence"/>
</dbReference>
<dbReference type="EMBL" id="JAGTJQ010000009">
    <property type="protein sequence ID" value="KAH7024920.1"/>
    <property type="molecule type" value="Genomic_DNA"/>
</dbReference>
<evidence type="ECO:0000259" key="1">
    <source>
        <dbReference type="Pfam" id="PF20150"/>
    </source>
</evidence>
<comment type="caution">
    <text evidence="2">The sequence shown here is derived from an EMBL/GenBank/DDBJ whole genome shotgun (WGS) entry which is preliminary data.</text>
</comment>
<keyword evidence="3" id="KW-1185">Reference proteome</keyword>
<dbReference type="Pfam" id="PF20150">
    <property type="entry name" value="2EXR"/>
    <property type="match status" value="1"/>
</dbReference>
<protein>
    <recommendedName>
        <fullName evidence="1">2EXR domain-containing protein</fullName>
    </recommendedName>
</protein>
<dbReference type="PANTHER" id="PTHR35910:SF6">
    <property type="entry name" value="2EXR DOMAIN-CONTAINING PROTEIN"/>
    <property type="match status" value="1"/>
</dbReference>
<feature type="domain" description="2EXR" evidence="1">
    <location>
        <begin position="7"/>
        <end position="228"/>
    </location>
</feature>
<dbReference type="AlphaFoldDB" id="A0A9P8XYJ9"/>
<evidence type="ECO:0000313" key="2">
    <source>
        <dbReference type="EMBL" id="KAH7024920.1"/>
    </source>
</evidence>
<reference evidence="2" key="1">
    <citation type="journal article" date="2021" name="Nat. Commun.">
        <title>Genetic determinants of endophytism in the Arabidopsis root mycobiome.</title>
        <authorList>
            <person name="Mesny F."/>
            <person name="Miyauchi S."/>
            <person name="Thiergart T."/>
            <person name="Pickel B."/>
            <person name="Atanasova L."/>
            <person name="Karlsson M."/>
            <person name="Huettel B."/>
            <person name="Barry K.W."/>
            <person name="Haridas S."/>
            <person name="Chen C."/>
            <person name="Bauer D."/>
            <person name="Andreopoulos W."/>
            <person name="Pangilinan J."/>
            <person name="LaButti K."/>
            <person name="Riley R."/>
            <person name="Lipzen A."/>
            <person name="Clum A."/>
            <person name="Drula E."/>
            <person name="Henrissat B."/>
            <person name="Kohler A."/>
            <person name="Grigoriev I.V."/>
            <person name="Martin F.M."/>
            <person name="Hacquard S."/>
        </authorList>
    </citation>
    <scope>NUCLEOTIDE SEQUENCE</scope>
    <source>
        <strain evidence="2">MPI-CAGE-CH-0230</strain>
    </source>
</reference>
<dbReference type="PANTHER" id="PTHR35910">
    <property type="entry name" value="2EXR DOMAIN-CONTAINING PROTEIN"/>
    <property type="match status" value="1"/>
</dbReference>
<evidence type="ECO:0000313" key="3">
    <source>
        <dbReference type="Proteomes" id="UP000756346"/>
    </source>
</evidence>
<gene>
    <name evidence="2" type="ORF">B0I36DRAFT_387337</name>
</gene>